<evidence type="ECO:0000259" key="2">
    <source>
        <dbReference type="PROSITE" id="PS51352"/>
    </source>
</evidence>
<dbReference type="EMBL" id="FOVF01000043">
    <property type="protein sequence ID" value="SFN66086.1"/>
    <property type="molecule type" value="Genomic_DNA"/>
</dbReference>
<dbReference type="InterPro" id="IPR011042">
    <property type="entry name" value="6-blade_b-propeller_TolB-like"/>
</dbReference>
<dbReference type="SUPFAM" id="SSF52833">
    <property type="entry name" value="Thioredoxin-like"/>
    <property type="match status" value="1"/>
</dbReference>
<keyword evidence="1" id="KW-0677">Repeat</keyword>
<accession>A0A1I5AU94</accession>
<feature type="domain" description="Thioredoxin" evidence="2">
    <location>
        <begin position="18"/>
        <end position="163"/>
    </location>
</feature>
<gene>
    <name evidence="3" type="ORF">SAMN05216289_14317</name>
</gene>
<dbReference type="InterPro" id="IPR012336">
    <property type="entry name" value="Thioredoxin-like_fold"/>
</dbReference>
<dbReference type="STRING" id="578942.SAMN05216289_14317"/>
<dbReference type="Gene3D" id="3.40.30.10">
    <property type="entry name" value="Glutaredoxin"/>
    <property type="match status" value="1"/>
</dbReference>
<dbReference type="InterPro" id="IPR001258">
    <property type="entry name" value="NHL_repeat"/>
</dbReference>
<evidence type="ECO:0000313" key="3">
    <source>
        <dbReference type="EMBL" id="SFN66086.1"/>
    </source>
</evidence>
<dbReference type="PANTHER" id="PTHR46388">
    <property type="entry name" value="NHL REPEAT-CONTAINING PROTEIN 2"/>
    <property type="match status" value="1"/>
</dbReference>
<organism evidence="3 4">
    <name type="scientific">Dokdonella immobilis</name>
    <dbReference type="NCBI Taxonomy" id="578942"/>
    <lineage>
        <taxon>Bacteria</taxon>
        <taxon>Pseudomonadati</taxon>
        <taxon>Pseudomonadota</taxon>
        <taxon>Gammaproteobacteria</taxon>
        <taxon>Lysobacterales</taxon>
        <taxon>Rhodanobacteraceae</taxon>
        <taxon>Dokdonella</taxon>
    </lineage>
</organism>
<protein>
    <submittedName>
        <fullName evidence="3">Alkyl hydroperoxide reductase subunit AhpC (Peroxiredoxin)</fullName>
    </submittedName>
</protein>
<dbReference type="OrthoDB" id="9811352at2"/>
<dbReference type="Gene3D" id="2.120.10.30">
    <property type="entry name" value="TolB, C-terminal domain"/>
    <property type="match status" value="2"/>
</dbReference>
<reference evidence="3 4" key="1">
    <citation type="submission" date="2016-10" db="EMBL/GenBank/DDBJ databases">
        <authorList>
            <person name="de Groot N.N."/>
        </authorList>
    </citation>
    <scope>NUCLEOTIDE SEQUENCE [LARGE SCALE GENOMIC DNA]</scope>
    <source>
        <strain evidence="3 4">CGMCC 1.7659</strain>
    </source>
</reference>
<keyword evidence="4" id="KW-1185">Reference proteome</keyword>
<name>A0A1I5AU94_9GAMM</name>
<evidence type="ECO:0000313" key="4">
    <source>
        <dbReference type="Proteomes" id="UP000198575"/>
    </source>
</evidence>
<evidence type="ECO:0000256" key="1">
    <source>
        <dbReference type="ARBA" id="ARBA00022737"/>
    </source>
</evidence>
<sequence length="491" mass="53360">MPDAFGMTARGLHRGERMDSRSPAPEFPAGLDWVNASEAPMLSALRGRAVLLWFWSYDNVHCWNLLPDLAYLENRYHDGLTVLGIHTPKYPHQRDSGAVLKAVNRLHIRHPVANDPDHLLWRQYGVDAWPSAVLIDAEGLISAIIPGEGRRQDLEERIAEVLDEAAERDLREYEAAVPASRPEPRLPLLFPGKLLATDKLLYVADSGHHRVLECNHDGRILRQFGSGDAGYWDGRNEECGLNDPQGLAIREDFLYVADRGNHCVRRIRLYGGDVETVLGNGERGRLRPHDAVAIETPIGNPTDLTIVADKLYVLSASQNQIWELNLGGGKVNVLAGTGKLGVQDGLSLEASFAQPSGVAPSGLQLLVADAAASAVRLVRLSDGRVTTLVGQGLYEYGDAAGTRDVARLQNPLAVAMDPRGIVFIADTYNGKIKALSLKSGAVRSLNVNYRLVEPAGLSIAAGALWVANTNVHEIVRIDLASGVGKRVPIGE</sequence>
<dbReference type="InterPro" id="IPR036249">
    <property type="entry name" value="Thioredoxin-like_sf"/>
</dbReference>
<dbReference type="SUPFAM" id="SSF63829">
    <property type="entry name" value="Calcium-dependent phosphotriesterase"/>
    <property type="match status" value="1"/>
</dbReference>
<dbReference type="SUPFAM" id="SSF63825">
    <property type="entry name" value="YWTD domain"/>
    <property type="match status" value="1"/>
</dbReference>
<dbReference type="PROSITE" id="PS51352">
    <property type="entry name" value="THIOREDOXIN_2"/>
    <property type="match status" value="1"/>
</dbReference>
<proteinExistence type="predicted"/>
<dbReference type="Pfam" id="PF13905">
    <property type="entry name" value="Thioredoxin_8"/>
    <property type="match status" value="1"/>
</dbReference>
<dbReference type="AlphaFoldDB" id="A0A1I5AU94"/>
<dbReference type="Pfam" id="PF01436">
    <property type="entry name" value="NHL"/>
    <property type="match status" value="1"/>
</dbReference>
<dbReference type="PANTHER" id="PTHR46388:SF2">
    <property type="entry name" value="NHL REPEAT-CONTAINING PROTEIN 2"/>
    <property type="match status" value="1"/>
</dbReference>
<dbReference type="Proteomes" id="UP000198575">
    <property type="component" value="Unassembled WGS sequence"/>
</dbReference>
<dbReference type="InterPro" id="IPR013766">
    <property type="entry name" value="Thioredoxin_domain"/>
</dbReference>